<dbReference type="SUPFAM" id="SSF47384">
    <property type="entry name" value="Homodimeric domain of signal transducing histidine kinase"/>
    <property type="match status" value="1"/>
</dbReference>
<dbReference type="CDD" id="cd00156">
    <property type="entry name" value="REC"/>
    <property type="match status" value="1"/>
</dbReference>
<dbReference type="PROSITE" id="PS50110">
    <property type="entry name" value="RESPONSE_REGULATORY"/>
    <property type="match status" value="1"/>
</dbReference>
<proteinExistence type="predicted"/>
<dbReference type="InterPro" id="IPR036890">
    <property type="entry name" value="HATPase_C_sf"/>
</dbReference>
<dbReference type="SMART" id="SM00387">
    <property type="entry name" value="HATPase_c"/>
    <property type="match status" value="1"/>
</dbReference>
<dbReference type="EMBL" id="CAMAPD010000011">
    <property type="protein sequence ID" value="CAH9060963.1"/>
    <property type="molecule type" value="Genomic_DNA"/>
</dbReference>
<evidence type="ECO:0000256" key="1">
    <source>
        <dbReference type="ARBA" id="ARBA00000085"/>
    </source>
</evidence>
<feature type="domain" description="Response regulatory" evidence="8">
    <location>
        <begin position="242"/>
        <end position="358"/>
    </location>
</feature>
<evidence type="ECO:0000259" key="7">
    <source>
        <dbReference type="PROSITE" id="PS50109"/>
    </source>
</evidence>
<dbReference type="InterPro" id="IPR036097">
    <property type="entry name" value="HisK_dim/P_sf"/>
</dbReference>
<protein>
    <recommendedName>
        <fullName evidence="2">histidine kinase</fullName>
        <ecNumber evidence="2">2.7.13.3</ecNumber>
    </recommendedName>
</protein>
<dbReference type="Gene3D" id="1.10.287.130">
    <property type="match status" value="1"/>
</dbReference>
<dbReference type="PANTHER" id="PTHR43047">
    <property type="entry name" value="TWO-COMPONENT HISTIDINE PROTEIN KINASE"/>
    <property type="match status" value="1"/>
</dbReference>
<dbReference type="Gene3D" id="3.40.50.2300">
    <property type="match status" value="1"/>
</dbReference>
<organism evidence="11 12">
    <name type="scientific">Pseudoalteromonas holothuriae</name>
    <dbReference type="NCBI Taxonomy" id="2963714"/>
    <lineage>
        <taxon>Bacteria</taxon>
        <taxon>Pseudomonadati</taxon>
        <taxon>Pseudomonadota</taxon>
        <taxon>Gammaproteobacteria</taxon>
        <taxon>Alteromonadales</taxon>
        <taxon>Pseudoalteromonadaceae</taxon>
        <taxon>Pseudoalteromonas</taxon>
    </lineage>
</organism>
<dbReference type="SUPFAM" id="SSF55785">
    <property type="entry name" value="PYP-like sensor domain (PAS domain)"/>
    <property type="match status" value="1"/>
</dbReference>
<dbReference type="InterPro" id="IPR005467">
    <property type="entry name" value="His_kinase_dom"/>
</dbReference>
<dbReference type="SMART" id="SM00448">
    <property type="entry name" value="REC"/>
    <property type="match status" value="1"/>
</dbReference>
<feature type="domain" description="PAC" evidence="10">
    <location>
        <begin position="447"/>
        <end position="501"/>
    </location>
</feature>
<dbReference type="Proteomes" id="UP001152485">
    <property type="component" value="Unassembled WGS sequence"/>
</dbReference>
<evidence type="ECO:0000256" key="3">
    <source>
        <dbReference type="ARBA" id="ARBA00022553"/>
    </source>
</evidence>
<dbReference type="NCBIfam" id="TIGR00229">
    <property type="entry name" value="sensory_box"/>
    <property type="match status" value="1"/>
</dbReference>
<gene>
    <name evidence="11" type="primary">rcsC_20</name>
    <name evidence="11" type="ORF">PSECIP111951_02387</name>
</gene>
<dbReference type="SMART" id="SM00086">
    <property type="entry name" value="PAC"/>
    <property type="match status" value="1"/>
</dbReference>
<dbReference type="SUPFAM" id="SSF52172">
    <property type="entry name" value="CheY-like"/>
    <property type="match status" value="1"/>
</dbReference>
<dbReference type="PROSITE" id="PS50112">
    <property type="entry name" value="PAS"/>
    <property type="match status" value="1"/>
</dbReference>
<dbReference type="Gene3D" id="3.30.450.20">
    <property type="entry name" value="PAS domain"/>
    <property type="match status" value="1"/>
</dbReference>
<feature type="domain" description="Histidine kinase" evidence="7">
    <location>
        <begin position="674"/>
        <end position="889"/>
    </location>
</feature>
<dbReference type="InterPro" id="IPR001610">
    <property type="entry name" value="PAC"/>
</dbReference>
<evidence type="ECO:0000313" key="11">
    <source>
        <dbReference type="EMBL" id="CAH9060963.1"/>
    </source>
</evidence>
<evidence type="ECO:0000256" key="5">
    <source>
        <dbReference type="ARBA" id="ARBA00022777"/>
    </source>
</evidence>
<keyword evidence="3 6" id="KW-0597">Phosphoprotein</keyword>
<keyword evidence="4 11" id="KW-0808">Transferase</keyword>
<dbReference type="Pfam" id="PF02518">
    <property type="entry name" value="HATPase_c"/>
    <property type="match status" value="1"/>
</dbReference>
<dbReference type="PANTHER" id="PTHR43047:SF63">
    <property type="entry name" value="HISTIDINE KINASE"/>
    <property type="match status" value="1"/>
</dbReference>
<dbReference type="SMART" id="SM00091">
    <property type="entry name" value="PAS"/>
    <property type="match status" value="1"/>
</dbReference>
<accession>A0ABM9GJD4</accession>
<dbReference type="InterPro" id="IPR003661">
    <property type="entry name" value="HisK_dim/P_dom"/>
</dbReference>
<dbReference type="GO" id="GO:0004673">
    <property type="term" value="F:protein histidine kinase activity"/>
    <property type="evidence" value="ECO:0007669"/>
    <property type="project" value="UniProtKB-EC"/>
</dbReference>
<dbReference type="Gene3D" id="3.30.565.10">
    <property type="entry name" value="Histidine kinase-like ATPase, C-terminal domain"/>
    <property type="match status" value="1"/>
</dbReference>
<dbReference type="CDD" id="cd00082">
    <property type="entry name" value="HisKA"/>
    <property type="match status" value="1"/>
</dbReference>
<comment type="caution">
    <text evidence="11">The sequence shown here is derived from an EMBL/GenBank/DDBJ whole genome shotgun (WGS) entry which is preliminary data.</text>
</comment>
<feature type="domain" description="PAS" evidence="9">
    <location>
        <begin position="391"/>
        <end position="433"/>
    </location>
</feature>
<dbReference type="Gene3D" id="3.30.450.40">
    <property type="match status" value="1"/>
</dbReference>
<keyword evidence="5 11" id="KW-0418">Kinase</keyword>
<dbReference type="Pfam" id="PF13426">
    <property type="entry name" value="PAS_9"/>
    <property type="match status" value="1"/>
</dbReference>
<dbReference type="InterPro" id="IPR000014">
    <property type="entry name" value="PAS"/>
</dbReference>
<evidence type="ECO:0000256" key="4">
    <source>
        <dbReference type="ARBA" id="ARBA00022679"/>
    </source>
</evidence>
<sequence length="894" mass="101017">MYTEQSLLHKLKTLSTQLKGINEIQPTSIKEVLELSKELSKAQRGVGIFPESALQDLLSSLDTYLEQPNASLTYLLIERIEEICRILAQNNMFVNNMHVEVIKKNTTQLYNKALIIDSCHEDGAKLVSIINKCDYDAVLISNTNELSAYLHAHEHSSSPLIIILKWNDAVNEPELLRKITEIKSVLPANALLLLMCQAIDIQFRLKVLRTGVDRYIRIPNHETYITSIVNSVSDMKKQSPYRALIVDDNKIFLRLYADLLKSQGFETYEFLNPMEVLEHLEKMQPDVIILDYHMPDIMGPELAILLREQPQYVDVPIVFISADTDYTSQLYALKTGADDFLLKPVENEHFCASVLVRARRYRLKATLKENLQKEVYERDKEHQAINSHAIVSITDKKGDIIYVNDYFCQISGYTKEEIIGKNHRLIKSNVHDEAFYREIWSTIKSGKTWRGDICNKQKEGGLYWVNSTITPMVDKEGKPYQYISIRTDITANKMLQQALQAMVISTSTTIGTEFFEQTTQGLTLATGATTSFISVPTNNPGIMKAISLFHEGELLNEFEYELNGTPCEQVKNNEICFYKENVHNQFPKDTFLKSSNIEAYIAVPLISAHGERLGHIGLMSDKKLFNSDYIVSLLSLFADRVCLEMLRLRNEAMLVQAKEEADRANRAKSEFLSNMSHELRTPLNAILGFGQLLEASDSIAQSDLEDVDEILKASRHLLHLINEILDLSKVEAGKFNITNKTTDVTQIVAECTKLIAAQCAEKTLTLHVEQTSKVFALCDPLRLKQVLINLLSNAVKYNRSNGEVCISVSSNDYGCSISVADTGVGMTEQDLEKIYEPFNRLGAEDSETEGTGIGLTLTKKLVELMNGELLVESELNVGSTFTIMLLKEQVKPDY</sequence>
<dbReference type="InterPro" id="IPR004358">
    <property type="entry name" value="Sig_transdc_His_kin-like_C"/>
</dbReference>
<evidence type="ECO:0000259" key="8">
    <source>
        <dbReference type="PROSITE" id="PS50110"/>
    </source>
</evidence>
<evidence type="ECO:0000259" key="9">
    <source>
        <dbReference type="PROSITE" id="PS50112"/>
    </source>
</evidence>
<dbReference type="InterPro" id="IPR001789">
    <property type="entry name" value="Sig_transdc_resp-reg_receiver"/>
</dbReference>
<dbReference type="EC" id="2.7.13.3" evidence="2"/>
<dbReference type="InterPro" id="IPR003594">
    <property type="entry name" value="HATPase_dom"/>
</dbReference>
<dbReference type="PROSITE" id="PS50113">
    <property type="entry name" value="PAC"/>
    <property type="match status" value="1"/>
</dbReference>
<evidence type="ECO:0000256" key="2">
    <source>
        <dbReference type="ARBA" id="ARBA00012438"/>
    </source>
</evidence>
<dbReference type="InterPro" id="IPR035965">
    <property type="entry name" value="PAS-like_dom_sf"/>
</dbReference>
<evidence type="ECO:0000259" key="10">
    <source>
        <dbReference type="PROSITE" id="PS50113"/>
    </source>
</evidence>
<evidence type="ECO:0000313" key="12">
    <source>
        <dbReference type="Proteomes" id="UP001152485"/>
    </source>
</evidence>
<evidence type="ECO:0000256" key="6">
    <source>
        <dbReference type="PROSITE-ProRule" id="PRU00169"/>
    </source>
</evidence>
<dbReference type="SUPFAM" id="SSF55781">
    <property type="entry name" value="GAF domain-like"/>
    <property type="match status" value="1"/>
</dbReference>
<dbReference type="Pfam" id="PF00072">
    <property type="entry name" value="Response_reg"/>
    <property type="match status" value="1"/>
</dbReference>
<dbReference type="RefSeq" id="WP_261593599.1">
    <property type="nucleotide sequence ID" value="NZ_CAMAPD010000011.1"/>
</dbReference>
<dbReference type="InterPro" id="IPR011006">
    <property type="entry name" value="CheY-like_superfamily"/>
</dbReference>
<reference evidence="11 12" key="1">
    <citation type="submission" date="2022-07" db="EMBL/GenBank/DDBJ databases">
        <authorList>
            <person name="Criscuolo A."/>
        </authorList>
    </citation>
    <scope>NUCLEOTIDE SEQUENCE [LARGE SCALE GENOMIC DNA]</scope>
    <source>
        <strain evidence="12">CIP 111951</strain>
    </source>
</reference>
<dbReference type="CDD" id="cd00130">
    <property type="entry name" value="PAS"/>
    <property type="match status" value="1"/>
</dbReference>
<dbReference type="PRINTS" id="PR00344">
    <property type="entry name" value="BCTRLSENSOR"/>
</dbReference>
<dbReference type="Pfam" id="PF00512">
    <property type="entry name" value="HisKA"/>
    <property type="match status" value="1"/>
</dbReference>
<dbReference type="PROSITE" id="PS50109">
    <property type="entry name" value="HIS_KIN"/>
    <property type="match status" value="1"/>
</dbReference>
<dbReference type="InterPro" id="IPR029016">
    <property type="entry name" value="GAF-like_dom_sf"/>
</dbReference>
<dbReference type="SMART" id="SM00388">
    <property type="entry name" value="HisKA"/>
    <property type="match status" value="1"/>
</dbReference>
<comment type="catalytic activity">
    <reaction evidence="1">
        <text>ATP + protein L-histidine = ADP + protein N-phospho-L-histidine.</text>
        <dbReference type="EC" id="2.7.13.3"/>
    </reaction>
</comment>
<name>A0ABM9GJD4_9GAMM</name>
<dbReference type="SUPFAM" id="SSF55874">
    <property type="entry name" value="ATPase domain of HSP90 chaperone/DNA topoisomerase II/histidine kinase"/>
    <property type="match status" value="1"/>
</dbReference>
<feature type="modified residue" description="4-aspartylphosphate" evidence="6">
    <location>
        <position position="291"/>
    </location>
</feature>
<dbReference type="InterPro" id="IPR000700">
    <property type="entry name" value="PAS-assoc_C"/>
</dbReference>